<evidence type="ECO:0000313" key="15">
    <source>
        <dbReference type="EMBL" id="AEW06621.1"/>
    </source>
</evidence>
<dbReference type="KEGG" id="sap:Sulac_3175"/>
<dbReference type="CDD" id="cd05569">
    <property type="entry name" value="PTS_IIB_fructose"/>
    <property type="match status" value="1"/>
</dbReference>
<comment type="subcellular location">
    <subcellularLocation>
        <location evidence="1">Cell inner membrane</location>
        <topology evidence="1">Multi-pass membrane protein</topology>
    </subcellularLocation>
</comment>
<dbReference type="InterPro" id="IPR003501">
    <property type="entry name" value="PTS_EIIB_2/3"/>
</dbReference>
<feature type="transmembrane region" description="Helical" evidence="12">
    <location>
        <begin position="165"/>
        <end position="186"/>
    </location>
</feature>
<protein>
    <submittedName>
        <fullName evidence="15">PTS system D-fructose-specific IIC component (F1P-forming), Frc family</fullName>
        <ecNumber evidence="15">2.7.1.69</ecNumber>
    </submittedName>
</protein>
<dbReference type="GO" id="GO:0016301">
    <property type="term" value="F:kinase activity"/>
    <property type="evidence" value="ECO:0007669"/>
    <property type="project" value="UniProtKB-KW"/>
</dbReference>
<accession>G8U1L6</accession>
<sequence>MKKLVAVTACPTGIAHTYMAEEALLKAARELGYEIRVETHGASGVEHALTPADIEAADAVIIAADTAVDLTPFRGKPVLQASVSSAIQDAAGLIQSALAQPAPASEYLERVSELKARQKAQTPAVYRHLMNGVSHMLPLVVAGGIFIALSFAVDIQTKSPLSVAFMNIGGGSAFQLFVPILAAYIAQSIADRPGFAPGLVGGWIGTQGAMYGNPHASAGYLGGILAGFLAGYITKFLNQAIRLPKTLAGIKPILILPVLSVGIVGLLMIFVLGRPIAALMEWMTNGLAHMGTTGSAGLGLLLGAMMAFDMGGPVNKVAYFFAVGLLASHSVEGEIIMAAVMGAGMVPPLGLALATLINPGKFLPEERDAGKAAAVLGLCFITEGAIPFAANDPFRVIPSIMVGSAITGMLTMLFRVTSPAPHGGIFVFPLIGHWPLYALAIAIGAVVTAGLVMLLKKSVSLEESAVA</sequence>
<organism evidence="15 16">
    <name type="scientific">Sulfobacillus acidophilus (strain ATCC 700253 / DSM 10332 / NAL)</name>
    <dbReference type="NCBI Taxonomy" id="679936"/>
    <lineage>
        <taxon>Bacteria</taxon>
        <taxon>Bacillati</taxon>
        <taxon>Bacillota</taxon>
        <taxon>Clostridia</taxon>
        <taxon>Eubacteriales</taxon>
        <taxon>Clostridiales Family XVII. Incertae Sedis</taxon>
        <taxon>Sulfobacillus</taxon>
    </lineage>
</organism>
<keyword evidence="10 12" id="KW-1133">Transmembrane helix</keyword>
<dbReference type="GO" id="GO:0005351">
    <property type="term" value="F:carbohydrate:proton symporter activity"/>
    <property type="evidence" value="ECO:0007669"/>
    <property type="project" value="InterPro"/>
</dbReference>
<evidence type="ECO:0000256" key="2">
    <source>
        <dbReference type="ARBA" id="ARBA00022448"/>
    </source>
</evidence>
<dbReference type="Proteomes" id="UP000005439">
    <property type="component" value="Chromosome"/>
</dbReference>
<dbReference type="GO" id="GO:0090563">
    <property type="term" value="F:protein-phosphocysteine-sugar phosphotransferase activity"/>
    <property type="evidence" value="ECO:0007669"/>
    <property type="project" value="TreeGrafter"/>
</dbReference>
<keyword evidence="4" id="KW-0597">Phosphoprotein</keyword>
<gene>
    <name evidence="15" type="ordered locus">Sulac_3175</name>
</gene>
<dbReference type="PANTHER" id="PTHR30505:SF0">
    <property type="entry name" value="FRUCTOSE-LIKE PTS SYSTEM EIIBC COMPONENT-RELATED"/>
    <property type="match status" value="1"/>
</dbReference>
<keyword evidence="6 15" id="KW-0808">Transferase</keyword>
<feature type="transmembrane region" description="Helical" evidence="12">
    <location>
        <begin position="293"/>
        <end position="314"/>
    </location>
</feature>
<evidence type="ECO:0000259" key="13">
    <source>
        <dbReference type="PROSITE" id="PS51099"/>
    </source>
</evidence>
<keyword evidence="7" id="KW-0598">Phosphotransferase system</keyword>
<keyword evidence="3" id="KW-1003">Cell membrane</keyword>
<keyword evidence="11 12" id="KW-0472">Membrane</keyword>
<feature type="transmembrane region" description="Helical" evidence="12">
    <location>
        <begin position="335"/>
        <end position="357"/>
    </location>
</feature>
<dbReference type="GO" id="GO:0009401">
    <property type="term" value="P:phosphoenolpyruvate-dependent sugar phosphotransferase system"/>
    <property type="evidence" value="ECO:0007669"/>
    <property type="project" value="UniProtKB-KW"/>
</dbReference>
<dbReference type="FunFam" id="3.40.50.2300:FF:000014">
    <property type="entry name" value="PTS system fructose-like transporter subunit IIB"/>
    <property type="match status" value="1"/>
</dbReference>
<dbReference type="InterPro" id="IPR013011">
    <property type="entry name" value="PTS_EIIB_2"/>
</dbReference>
<reference evidence="15 16" key="2">
    <citation type="journal article" date="2012" name="Stand. Genomic Sci.">
        <title>Complete genome sequence of the moderately thermophilic mineral-sulfide-oxidizing firmicute Sulfobacillus acidophilus type strain (NAL(T)).</title>
        <authorList>
            <person name="Anderson I."/>
            <person name="Chertkov O."/>
            <person name="Chen A."/>
            <person name="Saunders E."/>
            <person name="Lapidus A."/>
            <person name="Nolan M."/>
            <person name="Lucas S."/>
            <person name="Hammon N."/>
            <person name="Deshpande S."/>
            <person name="Cheng J.F."/>
            <person name="Han C."/>
            <person name="Tapia R."/>
            <person name="Goodwin L.A."/>
            <person name="Pitluck S."/>
            <person name="Liolios K."/>
            <person name="Pagani I."/>
            <person name="Ivanova N."/>
            <person name="Mikhailova N."/>
            <person name="Pati A."/>
            <person name="Palaniappan K."/>
            <person name="Land M."/>
            <person name="Pan C."/>
            <person name="Rohde M."/>
            <person name="Pukall R."/>
            <person name="Goker M."/>
            <person name="Detter J.C."/>
            <person name="Woyke T."/>
            <person name="Bristow J."/>
            <person name="Eisen J.A."/>
            <person name="Markowitz V."/>
            <person name="Hugenholtz P."/>
            <person name="Kyrpides N.C."/>
            <person name="Klenk H.P."/>
            <person name="Mavromatis K."/>
        </authorList>
    </citation>
    <scope>NUCLEOTIDE SEQUENCE [LARGE SCALE GENOMIC DNA]</scope>
    <source>
        <strain evidence="16">ATCC 700253 / DSM 10332 / NAL</strain>
    </source>
</reference>
<feature type="domain" description="PTS EIIB type-2" evidence="13">
    <location>
        <begin position="4"/>
        <end position="99"/>
    </location>
</feature>
<dbReference type="HOGENOM" id="CLU_013155_0_0_9"/>
<evidence type="ECO:0000256" key="1">
    <source>
        <dbReference type="ARBA" id="ARBA00004429"/>
    </source>
</evidence>
<dbReference type="NCBIfam" id="TIGR01427">
    <property type="entry name" value="PTS_IIC_fructo"/>
    <property type="match status" value="1"/>
</dbReference>
<evidence type="ECO:0000259" key="14">
    <source>
        <dbReference type="PROSITE" id="PS51104"/>
    </source>
</evidence>
<dbReference type="PATRIC" id="fig|679936.5.peg.3284"/>
<keyword evidence="9" id="KW-0418">Kinase</keyword>
<dbReference type="InterPro" id="IPR050864">
    <property type="entry name" value="Bacterial_PTS_Sugar_Transport"/>
</dbReference>
<dbReference type="EC" id="2.7.1.69" evidence="15"/>
<dbReference type="PANTHER" id="PTHR30505">
    <property type="entry name" value="FRUCTOSE-LIKE PERMEASE"/>
    <property type="match status" value="1"/>
</dbReference>
<dbReference type="EMBL" id="CP003179">
    <property type="protein sequence ID" value="AEW06621.1"/>
    <property type="molecule type" value="Genomic_DNA"/>
</dbReference>
<dbReference type="InterPro" id="IPR036095">
    <property type="entry name" value="PTS_EIIB-like_sf"/>
</dbReference>
<dbReference type="Pfam" id="PF02302">
    <property type="entry name" value="PTS_IIB"/>
    <property type="match status" value="1"/>
</dbReference>
<dbReference type="InterPro" id="IPR003352">
    <property type="entry name" value="PTS_EIIC"/>
</dbReference>
<dbReference type="GO" id="GO:0005886">
    <property type="term" value="C:plasma membrane"/>
    <property type="evidence" value="ECO:0007669"/>
    <property type="project" value="UniProtKB-SubCell"/>
</dbReference>
<dbReference type="PROSITE" id="PS51099">
    <property type="entry name" value="PTS_EIIB_TYPE_2"/>
    <property type="match status" value="1"/>
</dbReference>
<name>G8U1L6_SULAD</name>
<evidence type="ECO:0000256" key="12">
    <source>
        <dbReference type="SAM" id="Phobius"/>
    </source>
</evidence>
<keyword evidence="5" id="KW-0762">Sugar transport</keyword>
<reference evidence="16" key="1">
    <citation type="submission" date="2011-12" db="EMBL/GenBank/DDBJ databases">
        <title>The complete genome of chromosome of Sulfobacillus acidophilus DSM 10332.</title>
        <authorList>
            <person name="Lucas S."/>
            <person name="Han J."/>
            <person name="Lapidus A."/>
            <person name="Bruce D."/>
            <person name="Goodwin L."/>
            <person name="Pitluck S."/>
            <person name="Peters L."/>
            <person name="Kyrpides N."/>
            <person name="Mavromatis K."/>
            <person name="Ivanova N."/>
            <person name="Mikhailova N."/>
            <person name="Chertkov O."/>
            <person name="Saunders E."/>
            <person name="Detter J.C."/>
            <person name="Tapia R."/>
            <person name="Han C."/>
            <person name="Land M."/>
            <person name="Hauser L."/>
            <person name="Markowitz V."/>
            <person name="Cheng J.-F."/>
            <person name="Hugenholtz P."/>
            <person name="Woyke T."/>
            <person name="Wu D."/>
            <person name="Pukall R."/>
            <person name="Gehrich-Schroeter G."/>
            <person name="Schneider S."/>
            <person name="Klenk H.-P."/>
            <person name="Eisen J.A."/>
        </authorList>
    </citation>
    <scope>NUCLEOTIDE SEQUENCE [LARGE SCALE GENOMIC DNA]</scope>
    <source>
        <strain evidence="16">ATCC 700253 / DSM 10332 / NAL</strain>
    </source>
</reference>
<feature type="transmembrane region" description="Helical" evidence="12">
    <location>
        <begin position="396"/>
        <end position="414"/>
    </location>
</feature>
<dbReference type="InterPro" id="IPR013014">
    <property type="entry name" value="PTS_EIIC_2"/>
</dbReference>
<proteinExistence type="predicted"/>
<dbReference type="GO" id="GO:0022877">
    <property type="term" value="F:protein-N(PI)-phosphohistidine-fructose phosphotransferase system transporter activity"/>
    <property type="evidence" value="ECO:0007669"/>
    <property type="project" value="InterPro"/>
</dbReference>
<evidence type="ECO:0000256" key="4">
    <source>
        <dbReference type="ARBA" id="ARBA00022553"/>
    </source>
</evidence>
<feature type="transmembrane region" description="Helical" evidence="12">
    <location>
        <begin position="253"/>
        <end position="273"/>
    </location>
</feature>
<feature type="domain" description="PTS EIIC type-2" evidence="14">
    <location>
        <begin position="125"/>
        <end position="465"/>
    </location>
</feature>
<dbReference type="Gene3D" id="3.40.50.2300">
    <property type="match status" value="1"/>
</dbReference>
<evidence type="ECO:0000256" key="3">
    <source>
        <dbReference type="ARBA" id="ARBA00022475"/>
    </source>
</evidence>
<keyword evidence="8 12" id="KW-0812">Transmembrane</keyword>
<evidence type="ECO:0000313" key="16">
    <source>
        <dbReference type="Proteomes" id="UP000005439"/>
    </source>
</evidence>
<evidence type="ECO:0000256" key="8">
    <source>
        <dbReference type="ARBA" id="ARBA00022692"/>
    </source>
</evidence>
<evidence type="ECO:0000256" key="5">
    <source>
        <dbReference type="ARBA" id="ARBA00022597"/>
    </source>
</evidence>
<evidence type="ECO:0000256" key="11">
    <source>
        <dbReference type="ARBA" id="ARBA00023136"/>
    </source>
</evidence>
<dbReference type="PROSITE" id="PS51104">
    <property type="entry name" value="PTS_EIIC_TYPE_2"/>
    <property type="match status" value="1"/>
</dbReference>
<feature type="transmembrane region" description="Helical" evidence="12">
    <location>
        <begin position="434"/>
        <end position="455"/>
    </location>
</feature>
<dbReference type="Pfam" id="PF02378">
    <property type="entry name" value="PTS_EIIC"/>
    <property type="match status" value="1"/>
</dbReference>
<dbReference type="SUPFAM" id="SSF52794">
    <property type="entry name" value="PTS system IIB component-like"/>
    <property type="match status" value="1"/>
</dbReference>
<dbReference type="AlphaFoldDB" id="G8U1L6"/>
<evidence type="ECO:0000256" key="7">
    <source>
        <dbReference type="ARBA" id="ARBA00022683"/>
    </source>
</evidence>
<feature type="transmembrane region" description="Helical" evidence="12">
    <location>
        <begin position="135"/>
        <end position="153"/>
    </location>
</feature>
<evidence type="ECO:0000256" key="6">
    <source>
        <dbReference type="ARBA" id="ARBA00022679"/>
    </source>
</evidence>
<dbReference type="InterPro" id="IPR006327">
    <property type="entry name" value="PTS_IIC_fruc"/>
</dbReference>
<dbReference type="STRING" id="679936.Sulac_3175"/>
<evidence type="ECO:0000256" key="10">
    <source>
        <dbReference type="ARBA" id="ARBA00022989"/>
    </source>
</evidence>
<dbReference type="InterPro" id="IPR003353">
    <property type="entry name" value="PTS_IIB_fruc"/>
</dbReference>
<evidence type="ECO:0000256" key="9">
    <source>
        <dbReference type="ARBA" id="ARBA00022777"/>
    </source>
</evidence>
<keyword evidence="2" id="KW-0813">Transport</keyword>
<keyword evidence="16" id="KW-1185">Reference proteome</keyword>
<dbReference type="NCBIfam" id="TIGR00829">
    <property type="entry name" value="FRU"/>
    <property type="match status" value="1"/>
</dbReference>
<feature type="transmembrane region" description="Helical" evidence="12">
    <location>
        <begin position="220"/>
        <end position="241"/>
    </location>
</feature>